<name>A0A183D0L1_9BILA</name>
<evidence type="ECO:0000313" key="3">
    <source>
        <dbReference type="Proteomes" id="UP000271098"/>
    </source>
</evidence>
<proteinExistence type="predicted"/>
<feature type="compositionally biased region" description="Basic and acidic residues" evidence="1">
    <location>
        <begin position="123"/>
        <end position="135"/>
    </location>
</feature>
<reference evidence="4" key="1">
    <citation type="submission" date="2016-06" db="UniProtKB">
        <authorList>
            <consortium name="WormBaseParasite"/>
        </authorList>
    </citation>
    <scope>IDENTIFICATION</scope>
</reference>
<dbReference type="WBParaSite" id="GPUH_0000225701-mRNA-1">
    <property type="protein sequence ID" value="GPUH_0000225701-mRNA-1"/>
    <property type="gene ID" value="GPUH_0000225701"/>
</dbReference>
<dbReference type="Proteomes" id="UP000271098">
    <property type="component" value="Unassembled WGS sequence"/>
</dbReference>
<evidence type="ECO:0000313" key="4">
    <source>
        <dbReference type="WBParaSite" id="GPUH_0000225701-mRNA-1"/>
    </source>
</evidence>
<gene>
    <name evidence="2" type="ORF">GPUH_LOCUS2252</name>
</gene>
<protein>
    <submittedName>
        <fullName evidence="4">Pecanex-like protein</fullName>
    </submittedName>
</protein>
<dbReference type="AlphaFoldDB" id="A0A183D0L1"/>
<feature type="region of interest" description="Disordered" evidence="1">
    <location>
        <begin position="117"/>
        <end position="149"/>
    </location>
</feature>
<reference evidence="2 3" key="2">
    <citation type="submission" date="2018-11" db="EMBL/GenBank/DDBJ databases">
        <authorList>
            <consortium name="Pathogen Informatics"/>
        </authorList>
    </citation>
    <scope>NUCLEOTIDE SEQUENCE [LARGE SCALE GENOMIC DNA]</scope>
</reference>
<feature type="region of interest" description="Disordered" evidence="1">
    <location>
        <begin position="170"/>
        <end position="196"/>
    </location>
</feature>
<evidence type="ECO:0000256" key="1">
    <source>
        <dbReference type="SAM" id="MobiDB-lite"/>
    </source>
</evidence>
<accession>A0A183D0L1</accession>
<organism evidence="4">
    <name type="scientific">Gongylonema pulchrum</name>
    <dbReference type="NCBI Taxonomy" id="637853"/>
    <lineage>
        <taxon>Eukaryota</taxon>
        <taxon>Metazoa</taxon>
        <taxon>Ecdysozoa</taxon>
        <taxon>Nematoda</taxon>
        <taxon>Chromadorea</taxon>
        <taxon>Rhabditida</taxon>
        <taxon>Spirurina</taxon>
        <taxon>Spiruromorpha</taxon>
        <taxon>Spiruroidea</taxon>
        <taxon>Gongylonematidae</taxon>
        <taxon>Gongylonema</taxon>
    </lineage>
</organism>
<evidence type="ECO:0000313" key="2">
    <source>
        <dbReference type="EMBL" id="VDK33070.1"/>
    </source>
</evidence>
<keyword evidence="3" id="KW-1185">Reference proteome</keyword>
<sequence>VVSGEAVKRNRSDTDPLHIVGDFDAKHDYPLPSAVLLRRRFSSQRQNNLSTSSSGTTGTGCLNTTCSSTDSSLDTSNFSADYVRSALSIDTPRKSSMAGVTAASSLPRFSVTCEPDMTGGISSEKKELSPVDESRSVSSHVVLRNSDRNEGSVCESERVLQLEIPKHSSPLLVQQSPGGSVSSASSADGASSNSVMNPAQITDQNFLKAPLIIKWASNAGLSSWL</sequence>
<feature type="compositionally biased region" description="Low complexity" evidence="1">
    <location>
        <begin position="176"/>
        <end position="194"/>
    </location>
</feature>
<dbReference type="EMBL" id="UYRT01003259">
    <property type="protein sequence ID" value="VDK33070.1"/>
    <property type="molecule type" value="Genomic_DNA"/>
</dbReference>